<feature type="short sequence motif" description="DGA/G" evidence="4">
    <location>
        <begin position="284"/>
        <end position="286"/>
    </location>
</feature>
<feature type="short sequence motif" description="GXGXXG" evidence="4">
    <location>
        <begin position="107"/>
        <end position="112"/>
    </location>
</feature>
<dbReference type="PANTHER" id="PTHR14226:SF78">
    <property type="entry name" value="SLR0060 PROTEIN"/>
    <property type="match status" value="1"/>
</dbReference>
<dbReference type="PANTHER" id="PTHR14226">
    <property type="entry name" value="NEUROPATHY TARGET ESTERASE/SWISS CHEESE D.MELANOGASTER"/>
    <property type="match status" value="1"/>
</dbReference>
<feature type="region of interest" description="Disordered" evidence="5">
    <location>
        <begin position="1"/>
        <end position="26"/>
    </location>
</feature>
<dbReference type="KEGG" id="maqu:Maq22A_c28550"/>
<keyword evidence="1 4" id="KW-0378">Hydrolase</keyword>
<sequence length="429" mass="46345">MPLAEDAGRARQARDAPAGAGPSHVAFPRRVPLRDFAAHHLAFAVRHTTSPVMTDSASFPEPDRSAGDRGPVPPAAPEAGSHAATGPLGRGLVGPRAEKPIALALQGGGAHGAFTWGVLDALIEDGRLAFEAMTGASAGAMNAVVMVDGWLRGGPDGARERLEMFWREISLDADLSHAQQTVIDGVMSFWKKTPVGAFWNAVASPYMTNPLNINPLKRALADTVDFEAVRRDGPADLFISATNVWTGKMAVFERPDLTIDHLMASACLPTVFQAVEIDGVPHWDGGYLGNPPLYPLYHGARSSDILLVQINPVERRETPRSPAEIRDRLNEISFNANLLRELRAIDFVDDLIEDGVLGRSNAYKQVLLHRIDGSGSALDDASASSRLRAQWPFFLHLRDAGRDAAKAWLAENYDAVGRESTLNLKAMYA</sequence>
<feature type="active site" description="Proton acceptor" evidence="4">
    <location>
        <position position="284"/>
    </location>
</feature>
<evidence type="ECO:0000256" key="5">
    <source>
        <dbReference type="SAM" id="MobiDB-lite"/>
    </source>
</evidence>
<keyword evidence="3 4" id="KW-0443">Lipid metabolism</keyword>
<evidence type="ECO:0000259" key="6">
    <source>
        <dbReference type="PROSITE" id="PS51635"/>
    </source>
</evidence>
<feature type="short sequence motif" description="GXSXG" evidence="4">
    <location>
        <begin position="135"/>
        <end position="139"/>
    </location>
</feature>
<dbReference type="Proteomes" id="UP000061432">
    <property type="component" value="Chromosome"/>
</dbReference>
<name>A0A1Y0ZG93_9HYPH</name>
<reference evidence="7 8" key="1">
    <citation type="journal article" date="2015" name="Genome Announc.">
        <title>Complete Genome Sequence of Methylobacterium aquaticum Strain 22A, Isolated from Racomitrium japonicum Moss.</title>
        <authorList>
            <person name="Tani A."/>
            <person name="Ogura Y."/>
            <person name="Hayashi T."/>
            <person name="Kimbara K."/>
        </authorList>
    </citation>
    <scope>NUCLEOTIDE SEQUENCE [LARGE SCALE GENOMIC DNA]</scope>
    <source>
        <strain evidence="7 8">MA-22A</strain>
    </source>
</reference>
<dbReference type="Gene3D" id="3.40.1090.10">
    <property type="entry name" value="Cytosolic phospholipase A2 catalytic domain"/>
    <property type="match status" value="2"/>
</dbReference>
<dbReference type="InterPro" id="IPR016035">
    <property type="entry name" value="Acyl_Trfase/lysoPLipase"/>
</dbReference>
<dbReference type="InterPro" id="IPR002641">
    <property type="entry name" value="PNPLA_dom"/>
</dbReference>
<evidence type="ECO:0000256" key="2">
    <source>
        <dbReference type="ARBA" id="ARBA00022963"/>
    </source>
</evidence>
<evidence type="ECO:0000256" key="4">
    <source>
        <dbReference type="PROSITE-ProRule" id="PRU01161"/>
    </source>
</evidence>
<keyword evidence="2 4" id="KW-0442">Lipid degradation</keyword>
<evidence type="ECO:0000256" key="3">
    <source>
        <dbReference type="ARBA" id="ARBA00023098"/>
    </source>
</evidence>
<feature type="domain" description="PNPLA" evidence="6">
    <location>
        <begin position="103"/>
        <end position="297"/>
    </location>
</feature>
<dbReference type="STRING" id="270351.Maq22A_c28550"/>
<dbReference type="Pfam" id="PF01734">
    <property type="entry name" value="Patatin"/>
    <property type="match status" value="1"/>
</dbReference>
<proteinExistence type="predicted"/>
<dbReference type="SUPFAM" id="SSF52151">
    <property type="entry name" value="FabD/lysophospholipase-like"/>
    <property type="match status" value="1"/>
</dbReference>
<feature type="compositionally biased region" description="Basic and acidic residues" evidence="5">
    <location>
        <begin position="1"/>
        <end position="14"/>
    </location>
</feature>
<dbReference type="PROSITE" id="PS51635">
    <property type="entry name" value="PNPLA"/>
    <property type="match status" value="1"/>
</dbReference>
<organism evidence="7 8">
    <name type="scientific">Methylobacterium aquaticum</name>
    <dbReference type="NCBI Taxonomy" id="270351"/>
    <lineage>
        <taxon>Bacteria</taxon>
        <taxon>Pseudomonadati</taxon>
        <taxon>Pseudomonadota</taxon>
        <taxon>Alphaproteobacteria</taxon>
        <taxon>Hyphomicrobiales</taxon>
        <taxon>Methylobacteriaceae</taxon>
        <taxon>Methylobacterium</taxon>
    </lineage>
</organism>
<reference evidence="8" key="2">
    <citation type="submission" date="2015-01" db="EMBL/GenBank/DDBJ databases">
        <title>Complete genome sequence of Methylobacterium aquaticum strain 22A.</title>
        <authorList>
            <person name="Tani A."/>
            <person name="Ogura Y."/>
            <person name="Hayashi T."/>
        </authorList>
    </citation>
    <scope>NUCLEOTIDE SEQUENCE [LARGE SCALE GENOMIC DNA]</scope>
    <source>
        <strain evidence="8">MA-22A</strain>
    </source>
</reference>
<feature type="region of interest" description="Disordered" evidence="5">
    <location>
        <begin position="51"/>
        <end position="92"/>
    </location>
</feature>
<dbReference type="InterPro" id="IPR050301">
    <property type="entry name" value="NTE"/>
</dbReference>
<dbReference type="GO" id="GO:0016042">
    <property type="term" value="P:lipid catabolic process"/>
    <property type="evidence" value="ECO:0007669"/>
    <property type="project" value="UniProtKB-UniRule"/>
</dbReference>
<gene>
    <name evidence="7" type="primary">rssA</name>
    <name evidence="7" type="ORF">Maq22A_c28550</name>
</gene>
<accession>A0A1Y0ZG93</accession>
<evidence type="ECO:0000313" key="7">
    <source>
        <dbReference type="EMBL" id="BAR47216.1"/>
    </source>
</evidence>
<evidence type="ECO:0000313" key="8">
    <source>
        <dbReference type="Proteomes" id="UP000061432"/>
    </source>
</evidence>
<protein>
    <submittedName>
        <fullName evidence="7">Predicted esterase of the alpha-beta hydrolase superfamily</fullName>
    </submittedName>
</protein>
<dbReference type="EMBL" id="AP014704">
    <property type="protein sequence ID" value="BAR47216.1"/>
    <property type="molecule type" value="Genomic_DNA"/>
</dbReference>
<dbReference type="GO" id="GO:0016787">
    <property type="term" value="F:hydrolase activity"/>
    <property type="evidence" value="ECO:0007669"/>
    <property type="project" value="UniProtKB-UniRule"/>
</dbReference>
<evidence type="ECO:0000256" key="1">
    <source>
        <dbReference type="ARBA" id="ARBA00022801"/>
    </source>
</evidence>
<dbReference type="AlphaFoldDB" id="A0A1Y0ZG93"/>
<feature type="active site" description="Nucleophile" evidence="4">
    <location>
        <position position="137"/>
    </location>
</feature>